<dbReference type="OrthoDB" id="5801684at2"/>
<gene>
    <name evidence="1" type="ORF">DFR30_0969</name>
</gene>
<organism evidence="1 2">
    <name type="scientific">Thiogranum longum</name>
    <dbReference type="NCBI Taxonomy" id="1537524"/>
    <lineage>
        <taxon>Bacteria</taxon>
        <taxon>Pseudomonadati</taxon>
        <taxon>Pseudomonadota</taxon>
        <taxon>Gammaproteobacteria</taxon>
        <taxon>Chromatiales</taxon>
        <taxon>Ectothiorhodospiraceae</taxon>
        <taxon>Thiogranum</taxon>
    </lineage>
</organism>
<evidence type="ECO:0000313" key="1">
    <source>
        <dbReference type="EMBL" id="TCK17727.1"/>
    </source>
</evidence>
<comment type="caution">
    <text evidence="1">The sequence shown here is derived from an EMBL/GenBank/DDBJ whole genome shotgun (WGS) entry which is preliminary data.</text>
</comment>
<keyword evidence="2" id="KW-1185">Reference proteome</keyword>
<dbReference type="SUPFAM" id="SSF55008">
    <property type="entry name" value="HMA, heavy metal-associated domain"/>
    <property type="match status" value="1"/>
</dbReference>
<proteinExistence type="predicted"/>
<protein>
    <submittedName>
        <fullName evidence="1">Uncharacterized protein</fullName>
    </submittedName>
</protein>
<dbReference type="RefSeq" id="WP_132971580.1">
    <property type="nucleotide sequence ID" value="NZ_SMFX01000001.1"/>
</dbReference>
<reference evidence="1 2" key="1">
    <citation type="submission" date="2019-03" db="EMBL/GenBank/DDBJ databases">
        <title>Genomic Encyclopedia of Type Strains, Phase IV (KMG-IV): sequencing the most valuable type-strain genomes for metagenomic binning, comparative biology and taxonomic classification.</title>
        <authorList>
            <person name="Goeker M."/>
        </authorList>
    </citation>
    <scope>NUCLEOTIDE SEQUENCE [LARGE SCALE GENOMIC DNA]</scope>
    <source>
        <strain evidence="1 2">DSM 19610</strain>
    </source>
</reference>
<dbReference type="Gene3D" id="3.30.70.100">
    <property type="match status" value="1"/>
</dbReference>
<sequence>MNTDISIADIVVHLHPDATPECKGQIEEGLRAKDGVVSVHFNEEDHPHALVVAYNPEAVNSQSLLAEIRKCDEKAVMASF</sequence>
<dbReference type="InterPro" id="IPR036163">
    <property type="entry name" value="HMA_dom_sf"/>
</dbReference>
<dbReference type="AlphaFoldDB" id="A0A4R1H7D5"/>
<accession>A0A4R1H7D5</accession>
<dbReference type="EMBL" id="SMFX01000001">
    <property type="protein sequence ID" value="TCK17727.1"/>
    <property type="molecule type" value="Genomic_DNA"/>
</dbReference>
<name>A0A4R1H7D5_9GAMM</name>
<dbReference type="Proteomes" id="UP000295707">
    <property type="component" value="Unassembled WGS sequence"/>
</dbReference>
<evidence type="ECO:0000313" key="2">
    <source>
        <dbReference type="Proteomes" id="UP000295707"/>
    </source>
</evidence>
<dbReference type="GO" id="GO:0046872">
    <property type="term" value="F:metal ion binding"/>
    <property type="evidence" value="ECO:0007669"/>
    <property type="project" value="InterPro"/>
</dbReference>